<keyword evidence="2" id="KW-0540">Nuclease</keyword>
<name>M7TJB8_EUTLA</name>
<keyword evidence="2" id="KW-0269">Exonuclease</keyword>
<protein>
    <submittedName>
        <fullName evidence="2">Putative dna repair exonuclease sia1 protein</fullName>
    </submittedName>
</protein>
<dbReference type="OMA" id="WDMAISH"/>
<dbReference type="KEGG" id="ela:UCREL1_2924"/>
<dbReference type="InterPro" id="IPR004843">
    <property type="entry name" value="Calcineurin-like_PHP"/>
</dbReference>
<sequence>MKDARSAEVVKKVLERESSQLVVLNGDLISGYGTTSSNATLYLDQIVAPIVELGLPWATTYGNHDNQAYSKSKDLFKREQGYENSLTKNMLPDNPTAGVSNYFLEVYPASEGQDVPEVILWFFDSRGGDERRDWVDDAVVNWFKEASANLTQKYNKTIPSLAFFHIPITAAYDFWVYPGVNPSREPGVNGEKVWWQGRGYDDKTGHDVAFMNALSNTDGLLATFSGHDHDNDW</sequence>
<dbReference type="OrthoDB" id="783096at2759"/>
<accession>M7TJB8</accession>
<keyword evidence="3" id="KW-1185">Reference proteome</keyword>
<dbReference type="HOGENOM" id="CLU_019692_2_0_1"/>
<dbReference type="Pfam" id="PF00149">
    <property type="entry name" value="Metallophos"/>
    <property type="match status" value="1"/>
</dbReference>
<dbReference type="GO" id="GO:0005737">
    <property type="term" value="C:cytoplasm"/>
    <property type="evidence" value="ECO:0007669"/>
    <property type="project" value="TreeGrafter"/>
</dbReference>
<dbReference type="EMBL" id="KB705976">
    <property type="protein sequence ID" value="EMR70041.1"/>
    <property type="molecule type" value="Genomic_DNA"/>
</dbReference>
<dbReference type="InterPro" id="IPR029052">
    <property type="entry name" value="Metallo-depent_PP-like"/>
</dbReference>
<evidence type="ECO:0000313" key="3">
    <source>
        <dbReference type="Proteomes" id="UP000012174"/>
    </source>
</evidence>
<dbReference type="CDD" id="cd07383">
    <property type="entry name" value="MPP_Dcr2"/>
    <property type="match status" value="1"/>
</dbReference>
<dbReference type="Gene3D" id="3.60.21.10">
    <property type="match status" value="1"/>
</dbReference>
<gene>
    <name evidence="2" type="ORF">UCREL1_2924</name>
</gene>
<proteinExistence type="predicted"/>
<dbReference type="PANTHER" id="PTHR32440">
    <property type="entry name" value="PHOSPHATASE DCR2-RELATED-RELATED"/>
    <property type="match status" value="1"/>
</dbReference>
<dbReference type="PANTHER" id="PTHR32440:SF11">
    <property type="entry name" value="METALLOPHOSPHOESTERASE DOMAIN-CONTAINING PROTEIN"/>
    <property type="match status" value="1"/>
</dbReference>
<dbReference type="eggNOG" id="KOG1432">
    <property type="taxonomic scope" value="Eukaryota"/>
</dbReference>
<reference evidence="3" key="1">
    <citation type="journal article" date="2013" name="Genome Announc.">
        <title>Draft genome sequence of the grapevine dieback fungus Eutypa lata UCR-EL1.</title>
        <authorList>
            <person name="Blanco-Ulate B."/>
            <person name="Rolshausen P.E."/>
            <person name="Cantu D."/>
        </authorList>
    </citation>
    <scope>NUCLEOTIDE SEQUENCE [LARGE SCALE GENOMIC DNA]</scope>
    <source>
        <strain evidence="3">UCR-EL1</strain>
    </source>
</reference>
<feature type="domain" description="Calcineurin-like phosphoesterase" evidence="1">
    <location>
        <begin position="6"/>
        <end position="229"/>
    </location>
</feature>
<dbReference type="SUPFAM" id="SSF56300">
    <property type="entry name" value="Metallo-dependent phosphatases"/>
    <property type="match status" value="1"/>
</dbReference>
<dbReference type="GO" id="GO:0004527">
    <property type="term" value="F:exonuclease activity"/>
    <property type="evidence" value="ECO:0007669"/>
    <property type="project" value="UniProtKB-KW"/>
</dbReference>
<organism evidence="2 3">
    <name type="scientific">Eutypa lata (strain UCR-EL1)</name>
    <name type="common">Grapevine dieback disease fungus</name>
    <name type="synonym">Eutypa armeniacae</name>
    <dbReference type="NCBI Taxonomy" id="1287681"/>
    <lineage>
        <taxon>Eukaryota</taxon>
        <taxon>Fungi</taxon>
        <taxon>Dikarya</taxon>
        <taxon>Ascomycota</taxon>
        <taxon>Pezizomycotina</taxon>
        <taxon>Sordariomycetes</taxon>
        <taxon>Xylariomycetidae</taxon>
        <taxon>Xylariales</taxon>
        <taxon>Diatrypaceae</taxon>
        <taxon>Eutypa</taxon>
    </lineage>
</organism>
<evidence type="ECO:0000259" key="1">
    <source>
        <dbReference type="Pfam" id="PF00149"/>
    </source>
</evidence>
<dbReference type="AlphaFoldDB" id="M7TJB8"/>
<evidence type="ECO:0000313" key="2">
    <source>
        <dbReference type="EMBL" id="EMR70041.1"/>
    </source>
</evidence>
<dbReference type="STRING" id="1287681.M7TJB8"/>
<dbReference type="Proteomes" id="UP000012174">
    <property type="component" value="Unassembled WGS sequence"/>
</dbReference>
<keyword evidence="2" id="KW-0378">Hydrolase</keyword>